<dbReference type="EMBL" id="SJPY01000005">
    <property type="protein sequence ID" value="TWU40079.1"/>
    <property type="molecule type" value="Genomic_DNA"/>
</dbReference>
<keyword evidence="2" id="KW-1185">Reference proteome</keyword>
<evidence type="ECO:0000313" key="1">
    <source>
        <dbReference type="EMBL" id="TWU40079.1"/>
    </source>
</evidence>
<dbReference type="AlphaFoldDB" id="A0A5C6DYU8"/>
<dbReference type="Proteomes" id="UP000315471">
    <property type="component" value="Unassembled WGS sequence"/>
</dbReference>
<proteinExistence type="predicted"/>
<reference evidence="1 2" key="1">
    <citation type="submission" date="2019-02" db="EMBL/GenBank/DDBJ databases">
        <title>Deep-cultivation of Planctomycetes and their phenomic and genomic characterization uncovers novel biology.</title>
        <authorList>
            <person name="Wiegand S."/>
            <person name="Jogler M."/>
            <person name="Boedeker C."/>
            <person name="Pinto D."/>
            <person name="Vollmers J."/>
            <person name="Rivas-Marin E."/>
            <person name="Kohn T."/>
            <person name="Peeters S.H."/>
            <person name="Heuer A."/>
            <person name="Rast P."/>
            <person name="Oberbeckmann S."/>
            <person name="Bunk B."/>
            <person name="Jeske O."/>
            <person name="Meyerdierks A."/>
            <person name="Storesund J.E."/>
            <person name="Kallscheuer N."/>
            <person name="Luecker S."/>
            <person name="Lage O.M."/>
            <person name="Pohl T."/>
            <person name="Merkel B.J."/>
            <person name="Hornburger P."/>
            <person name="Mueller R.-W."/>
            <person name="Bruemmer F."/>
            <person name="Labrenz M."/>
            <person name="Spormann A.M."/>
            <person name="Op Den Camp H."/>
            <person name="Overmann J."/>
            <person name="Amann R."/>
            <person name="Jetten M.S.M."/>
            <person name="Mascher T."/>
            <person name="Medema M.H."/>
            <person name="Devos D.P."/>
            <person name="Kaster A.-K."/>
            <person name="Ovreas L."/>
            <person name="Rohde M."/>
            <person name="Galperin M.Y."/>
            <person name="Jogler C."/>
        </authorList>
    </citation>
    <scope>NUCLEOTIDE SEQUENCE [LARGE SCALE GENOMIC DNA]</scope>
    <source>
        <strain evidence="1 2">Q31b</strain>
    </source>
</reference>
<protein>
    <submittedName>
        <fullName evidence="1">Uncharacterized protein</fullName>
    </submittedName>
</protein>
<dbReference type="SUPFAM" id="SSF50800">
    <property type="entry name" value="PK beta-barrel domain-like"/>
    <property type="match status" value="1"/>
</dbReference>
<gene>
    <name evidence="1" type="ORF">Q31b_34230</name>
</gene>
<dbReference type="RefSeq" id="WP_197171743.1">
    <property type="nucleotide sequence ID" value="NZ_SJPY01000005.1"/>
</dbReference>
<accession>A0A5C6DYU8</accession>
<dbReference type="InterPro" id="IPR011037">
    <property type="entry name" value="Pyrv_Knase-like_insert_dom_sf"/>
</dbReference>
<dbReference type="Gene3D" id="2.40.33.20">
    <property type="entry name" value="PK beta-barrel domain-like"/>
    <property type="match status" value="1"/>
</dbReference>
<evidence type="ECO:0000313" key="2">
    <source>
        <dbReference type="Proteomes" id="UP000315471"/>
    </source>
</evidence>
<organism evidence="1 2">
    <name type="scientific">Novipirellula aureliae</name>
    <dbReference type="NCBI Taxonomy" id="2527966"/>
    <lineage>
        <taxon>Bacteria</taxon>
        <taxon>Pseudomonadati</taxon>
        <taxon>Planctomycetota</taxon>
        <taxon>Planctomycetia</taxon>
        <taxon>Pirellulales</taxon>
        <taxon>Pirellulaceae</taxon>
        <taxon>Novipirellula</taxon>
    </lineage>
</organism>
<comment type="caution">
    <text evidence="1">The sequence shown here is derived from an EMBL/GenBank/DDBJ whole genome shotgun (WGS) entry which is preliminary data.</text>
</comment>
<sequence length="64" mass="6869">MCQIPSILSIQVGLPRVLADEQEWTSGFLKESITEPLWLGTTNLTGDAQADLNAPSQAQPRSGS</sequence>
<name>A0A5C6DYU8_9BACT</name>